<dbReference type="EMBL" id="RHHU01000005">
    <property type="protein sequence ID" value="RNB86693.1"/>
    <property type="molecule type" value="Genomic_DNA"/>
</dbReference>
<proteinExistence type="predicted"/>
<dbReference type="RefSeq" id="WP_122923647.1">
    <property type="nucleotide sequence ID" value="NZ_RHHU01000005.1"/>
</dbReference>
<dbReference type="AlphaFoldDB" id="A0A3M8DF82"/>
<keyword evidence="3" id="KW-1185">Reference proteome</keyword>
<feature type="domain" description="EfeO-type cupredoxin-like" evidence="1">
    <location>
        <begin position="13"/>
        <end position="128"/>
    </location>
</feature>
<dbReference type="InterPro" id="IPR028096">
    <property type="entry name" value="EfeO_Cupredoxin"/>
</dbReference>
<dbReference type="SUPFAM" id="SSF49503">
    <property type="entry name" value="Cupredoxins"/>
    <property type="match status" value="1"/>
</dbReference>
<organism evidence="2 3">
    <name type="scientific">Brevibacillus nitrificans</name>
    <dbReference type="NCBI Taxonomy" id="651560"/>
    <lineage>
        <taxon>Bacteria</taxon>
        <taxon>Bacillati</taxon>
        <taxon>Bacillota</taxon>
        <taxon>Bacilli</taxon>
        <taxon>Bacillales</taxon>
        <taxon>Paenibacillaceae</taxon>
        <taxon>Brevibacillus</taxon>
    </lineage>
</organism>
<sequence>MSRLRFRQLRYPLIALAVTLLLLGTHHEYRLHTSYAAAQRTQTVTISSAGFLPNQIAVREGEHVSLMIVNTDTRPHNLAIRDLNVTSTELKPTQSTMLQFSAEKKGEFSFVSDSPGYPETGYQGKLIIE</sequence>
<evidence type="ECO:0000259" key="1">
    <source>
        <dbReference type="Pfam" id="PF13473"/>
    </source>
</evidence>
<gene>
    <name evidence="2" type="ORF">EDM59_11030</name>
</gene>
<dbReference type="Proteomes" id="UP000269573">
    <property type="component" value="Unassembled WGS sequence"/>
</dbReference>
<reference evidence="2 3" key="1">
    <citation type="submission" date="2018-10" db="EMBL/GenBank/DDBJ databases">
        <title>Phylogenomics of Brevibacillus.</title>
        <authorList>
            <person name="Dunlap C."/>
        </authorList>
    </citation>
    <scope>NUCLEOTIDE SEQUENCE [LARGE SCALE GENOMIC DNA]</scope>
    <source>
        <strain evidence="2 3">JCM 15774</strain>
    </source>
</reference>
<dbReference type="InterPro" id="IPR008972">
    <property type="entry name" value="Cupredoxin"/>
</dbReference>
<evidence type="ECO:0000313" key="3">
    <source>
        <dbReference type="Proteomes" id="UP000269573"/>
    </source>
</evidence>
<protein>
    <submittedName>
        <fullName evidence="2">Cupredoxin domain-containing protein</fullName>
    </submittedName>
</protein>
<dbReference type="Gene3D" id="2.60.40.420">
    <property type="entry name" value="Cupredoxins - blue copper proteins"/>
    <property type="match status" value="1"/>
</dbReference>
<accession>A0A3M8DF82</accession>
<comment type="caution">
    <text evidence="2">The sequence shown here is derived from an EMBL/GenBank/DDBJ whole genome shotgun (WGS) entry which is preliminary data.</text>
</comment>
<evidence type="ECO:0000313" key="2">
    <source>
        <dbReference type="EMBL" id="RNB86693.1"/>
    </source>
</evidence>
<dbReference type="Pfam" id="PF13473">
    <property type="entry name" value="Cupredoxin_1"/>
    <property type="match status" value="1"/>
</dbReference>
<name>A0A3M8DF82_9BACL</name>